<proteinExistence type="inferred from homology"/>
<dbReference type="PANTHER" id="PTHR33744">
    <property type="entry name" value="CARBOHYDRATE DIACID REGULATOR"/>
    <property type="match status" value="1"/>
</dbReference>
<gene>
    <name evidence="4" type="ORF">AADG42_08660</name>
</gene>
<accession>A0ABZ3FMU3</accession>
<feature type="domain" description="PucR C-terminal helix-turn-helix" evidence="2">
    <location>
        <begin position="345"/>
        <end position="399"/>
    </location>
</feature>
<keyword evidence="5" id="KW-1185">Reference proteome</keyword>
<dbReference type="Proteomes" id="UP001442841">
    <property type="component" value="Chromosome"/>
</dbReference>
<dbReference type="InterPro" id="IPR025736">
    <property type="entry name" value="PucR_C-HTH_dom"/>
</dbReference>
<evidence type="ECO:0000313" key="4">
    <source>
        <dbReference type="EMBL" id="XAN07361.1"/>
    </source>
</evidence>
<dbReference type="InterPro" id="IPR051448">
    <property type="entry name" value="CdaR-like_regulators"/>
</dbReference>
<sequence>MSVTPEESRLAVRAAVAHRFQVNGPALTRRLTQALIDLSPELQGADTALVSLVKALARTLVNETAVGLVDFNGHDDIVGLTGGTALARQLGERGVPAHRALAIYQVAQHWLLDTVLLELRAVSPDGDADLVPPVVDWIMRLFGALTQAAGREHANTQDLWRSSNGTILAHDIALMLGEIEDVAGASELLNYRLDTRHVGVVAWSRSGRLDARRISRIVHQFTQLTMVADALVAPRDSVSVVAWLAIPGSARGLAAHVTRQLGSAADLRLAFGEPLPGLAGFRETHREALAAHEVAQLAGSLDDAWVRFRDIAPTCLLSSVPDQAELFVERVLGDLSCAGEETTRLRDTLRVYLENGENASRAAAKLYVHRNTVNYRVAGAIDLLGVPFEQNRLSVGLALNYRRHAMGGSDRTVEASDD</sequence>
<protein>
    <submittedName>
        <fullName evidence="4">Helix-turn-helix domain-containing protein</fullName>
    </submittedName>
</protein>
<dbReference type="Gene3D" id="1.10.10.2840">
    <property type="entry name" value="PucR C-terminal helix-turn-helix domain"/>
    <property type="match status" value="1"/>
</dbReference>
<dbReference type="InterPro" id="IPR041522">
    <property type="entry name" value="CdaR_GGDEF"/>
</dbReference>
<dbReference type="RefSeq" id="WP_425308817.1">
    <property type="nucleotide sequence ID" value="NZ_CP154795.1"/>
</dbReference>
<dbReference type="Pfam" id="PF17853">
    <property type="entry name" value="GGDEF_2"/>
    <property type="match status" value="1"/>
</dbReference>
<dbReference type="Pfam" id="PF13556">
    <property type="entry name" value="HTH_30"/>
    <property type="match status" value="1"/>
</dbReference>
<dbReference type="PANTHER" id="PTHR33744:SF1">
    <property type="entry name" value="DNA-BINDING TRANSCRIPTIONAL ACTIVATOR ADER"/>
    <property type="match status" value="1"/>
</dbReference>
<comment type="similarity">
    <text evidence="1">Belongs to the CdaR family.</text>
</comment>
<evidence type="ECO:0000259" key="3">
    <source>
        <dbReference type="Pfam" id="PF17853"/>
    </source>
</evidence>
<evidence type="ECO:0000256" key="1">
    <source>
        <dbReference type="ARBA" id="ARBA00006754"/>
    </source>
</evidence>
<dbReference type="EMBL" id="CP154795">
    <property type="protein sequence ID" value="XAN07361.1"/>
    <property type="molecule type" value="Genomic_DNA"/>
</dbReference>
<name>A0ABZ3FMU3_9ACTN</name>
<feature type="domain" description="CdaR GGDEF-like" evidence="3">
    <location>
        <begin position="180"/>
        <end position="294"/>
    </location>
</feature>
<organism evidence="4 5">
    <name type="scientific">Ammonicoccus fulvus</name>
    <dbReference type="NCBI Taxonomy" id="3138240"/>
    <lineage>
        <taxon>Bacteria</taxon>
        <taxon>Bacillati</taxon>
        <taxon>Actinomycetota</taxon>
        <taxon>Actinomycetes</taxon>
        <taxon>Propionibacteriales</taxon>
        <taxon>Propionibacteriaceae</taxon>
        <taxon>Ammonicoccus</taxon>
    </lineage>
</organism>
<dbReference type="InterPro" id="IPR042070">
    <property type="entry name" value="PucR_C-HTH_sf"/>
</dbReference>
<evidence type="ECO:0000313" key="5">
    <source>
        <dbReference type="Proteomes" id="UP001442841"/>
    </source>
</evidence>
<reference evidence="4 5" key="1">
    <citation type="submission" date="2024-04" db="EMBL/GenBank/DDBJ databases">
        <title>Isolation of an actinomycete strain from pig manure.</title>
        <authorList>
            <person name="Gong T."/>
            <person name="Yu Z."/>
            <person name="An M."/>
            <person name="Wei C."/>
            <person name="Yang W."/>
            <person name="Liu L."/>
        </authorList>
    </citation>
    <scope>NUCLEOTIDE SEQUENCE [LARGE SCALE GENOMIC DNA]</scope>
    <source>
        <strain evidence="4 5">ZF39</strain>
    </source>
</reference>
<evidence type="ECO:0000259" key="2">
    <source>
        <dbReference type="Pfam" id="PF13556"/>
    </source>
</evidence>